<dbReference type="Pfam" id="PF13650">
    <property type="entry name" value="Asp_protease_2"/>
    <property type="match status" value="1"/>
</dbReference>
<reference evidence="3" key="1">
    <citation type="submission" date="2017-06" db="EMBL/GenBank/DDBJ databases">
        <authorList>
            <person name="Varghese N."/>
            <person name="Submissions S."/>
        </authorList>
    </citation>
    <scope>NUCLEOTIDE SEQUENCE [LARGE SCALE GENOMIC DNA]</scope>
    <source>
        <strain evidence="3">5C</strain>
    </source>
</reference>
<protein>
    <submittedName>
        <fullName evidence="2">Aspartyl protease</fullName>
    </submittedName>
</protein>
<dbReference type="EMBL" id="FZOK01000012">
    <property type="protein sequence ID" value="SNS53828.1"/>
    <property type="molecule type" value="Genomic_DNA"/>
</dbReference>
<evidence type="ECO:0000313" key="3">
    <source>
        <dbReference type="Proteomes" id="UP000198480"/>
    </source>
</evidence>
<dbReference type="Gene3D" id="2.40.70.10">
    <property type="entry name" value="Acid Proteases"/>
    <property type="match status" value="1"/>
</dbReference>
<name>A0A239FBE7_9BACT</name>
<dbReference type="InterPro" id="IPR021109">
    <property type="entry name" value="Peptidase_aspartic_dom_sf"/>
</dbReference>
<accession>A0A239FBE7</accession>
<dbReference type="RefSeq" id="WP_089241510.1">
    <property type="nucleotide sequence ID" value="NZ_FZOK01000012.1"/>
</dbReference>
<dbReference type="Proteomes" id="UP000198480">
    <property type="component" value="Unassembled WGS sequence"/>
</dbReference>
<sequence length="400" mass="44498">MKKIKIKLALFTLFVILGVNSSMGQDSFSFNKGNAIIEDYLTEITFENINGKIILPVTLDNEPYRFILDTGAPTAISERLSKKLNPSSISKITITDINQQADSLALVRLNNIAIGPIEFNDIPALVIEPNDIFTCLGVDGFIGSNLLRNSVIQLNGLTSTLILSSSEKSLNINPKKASDLVLDAQSSPYISLILKNKKKGIKHQVLLDLGVNSLYDLALPNYEVFQRYDIFEPKASSKAINTMGLFGMAKEELHHRLLLPELDLNGFKFNNILVETTQGNNSSIGSKILDLGLITIDYKNKKFYFDPFKSAKLSSEHLYKFPISYFPENKGLYIGSVWSTELSEKISIGDQILAVDGVSFASIDLCDFINSNPIFQDKERLIITTVNKQGEKVETTLERN</sequence>
<dbReference type="OrthoDB" id="5580718at2"/>
<keyword evidence="2" id="KW-0645">Protease</keyword>
<dbReference type="SUPFAM" id="SSF50630">
    <property type="entry name" value="Acid proteases"/>
    <property type="match status" value="1"/>
</dbReference>
<dbReference type="InterPro" id="IPR034122">
    <property type="entry name" value="Retropepsin-like_bacterial"/>
</dbReference>
<dbReference type="GO" id="GO:0008233">
    <property type="term" value="F:peptidase activity"/>
    <property type="evidence" value="ECO:0007669"/>
    <property type="project" value="UniProtKB-KW"/>
</dbReference>
<keyword evidence="2" id="KW-0378">Hydrolase</keyword>
<feature type="chain" id="PRO_5013009121" evidence="1">
    <location>
        <begin position="25"/>
        <end position="400"/>
    </location>
</feature>
<gene>
    <name evidence="2" type="ORF">SAMN06295967_11216</name>
</gene>
<dbReference type="GO" id="GO:0006508">
    <property type="term" value="P:proteolysis"/>
    <property type="evidence" value="ECO:0007669"/>
    <property type="project" value="UniProtKB-KW"/>
</dbReference>
<keyword evidence="3" id="KW-1185">Reference proteome</keyword>
<feature type="signal peptide" evidence="1">
    <location>
        <begin position="1"/>
        <end position="24"/>
    </location>
</feature>
<dbReference type="CDD" id="cd05483">
    <property type="entry name" value="retropepsin_like_bacteria"/>
    <property type="match status" value="1"/>
</dbReference>
<organism evidence="2 3">
    <name type="scientific">Belliella buryatensis</name>
    <dbReference type="NCBI Taxonomy" id="1500549"/>
    <lineage>
        <taxon>Bacteria</taxon>
        <taxon>Pseudomonadati</taxon>
        <taxon>Bacteroidota</taxon>
        <taxon>Cytophagia</taxon>
        <taxon>Cytophagales</taxon>
        <taxon>Cyclobacteriaceae</taxon>
        <taxon>Belliella</taxon>
    </lineage>
</organism>
<proteinExistence type="predicted"/>
<evidence type="ECO:0000313" key="2">
    <source>
        <dbReference type="EMBL" id="SNS53828.1"/>
    </source>
</evidence>
<evidence type="ECO:0000256" key="1">
    <source>
        <dbReference type="SAM" id="SignalP"/>
    </source>
</evidence>
<dbReference type="AlphaFoldDB" id="A0A239FBE7"/>
<keyword evidence="1" id="KW-0732">Signal</keyword>